<reference evidence="1" key="1">
    <citation type="submission" date="2021-01" db="UniProtKB">
        <authorList>
            <consortium name="EnsemblPlants"/>
        </authorList>
    </citation>
    <scope>IDENTIFICATION</scope>
</reference>
<keyword evidence="2" id="KW-1185">Reference proteome</keyword>
<protein>
    <submittedName>
        <fullName evidence="1">Uncharacterized protein</fullName>
    </submittedName>
</protein>
<dbReference type="Gramene" id="Kaladp0046s0270.1.v1.1">
    <property type="protein sequence ID" value="Kaladp0046s0270.1.v1.1"/>
    <property type="gene ID" value="Kaladp0046s0270.v1.1"/>
</dbReference>
<proteinExistence type="predicted"/>
<evidence type="ECO:0000313" key="1">
    <source>
        <dbReference type="EnsemblPlants" id="Kaladp0046s0270.1.v1.1"/>
    </source>
</evidence>
<dbReference type="EnsemblPlants" id="Kaladp0046s0270.1.v1.1">
    <property type="protein sequence ID" value="Kaladp0046s0270.1.v1.1"/>
    <property type="gene ID" value="Kaladp0046s0270.v1.1"/>
</dbReference>
<evidence type="ECO:0000313" key="2">
    <source>
        <dbReference type="Proteomes" id="UP000594263"/>
    </source>
</evidence>
<dbReference type="AlphaFoldDB" id="A0A7N0TV62"/>
<sequence>MVIQSLDLIEDKGNFGVEGQGLTGVCRAWSGRRETAETMEEG</sequence>
<organism evidence="1 2">
    <name type="scientific">Kalanchoe fedtschenkoi</name>
    <name type="common">Lavender scallops</name>
    <name type="synonym">South American air plant</name>
    <dbReference type="NCBI Taxonomy" id="63787"/>
    <lineage>
        <taxon>Eukaryota</taxon>
        <taxon>Viridiplantae</taxon>
        <taxon>Streptophyta</taxon>
        <taxon>Embryophyta</taxon>
        <taxon>Tracheophyta</taxon>
        <taxon>Spermatophyta</taxon>
        <taxon>Magnoliopsida</taxon>
        <taxon>eudicotyledons</taxon>
        <taxon>Gunneridae</taxon>
        <taxon>Pentapetalae</taxon>
        <taxon>Saxifragales</taxon>
        <taxon>Crassulaceae</taxon>
        <taxon>Kalanchoe</taxon>
    </lineage>
</organism>
<dbReference type="Proteomes" id="UP000594263">
    <property type="component" value="Unplaced"/>
</dbReference>
<name>A0A7N0TV62_KALFE</name>
<accession>A0A7N0TV62</accession>